<evidence type="ECO:0000313" key="1">
    <source>
        <dbReference type="EMBL" id="RMZ95332.1"/>
    </source>
</evidence>
<dbReference type="Proteomes" id="UP000276133">
    <property type="component" value="Unassembled WGS sequence"/>
</dbReference>
<dbReference type="AlphaFoldDB" id="A0A3M7P8E9"/>
<accession>A0A3M7P8E9</accession>
<comment type="caution">
    <text evidence="1">The sequence shown here is derived from an EMBL/GenBank/DDBJ whole genome shotgun (WGS) entry which is preliminary data.</text>
</comment>
<sequence length="104" mass="11650">MESLGSIQRSGFSLPSSSQLIVVLEQFFVSVARAYFAQGAKFFHFIITLLVDKQADQKMRDKTTAFSRSIVATQNNQVQVIIETSHVVRLYFVPSTASLARLVH</sequence>
<evidence type="ECO:0000313" key="2">
    <source>
        <dbReference type="Proteomes" id="UP000276133"/>
    </source>
</evidence>
<reference evidence="1 2" key="1">
    <citation type="journal article" date="2018" name="Sci. Rep.">
        <title>Genomic signatures of local adaptation to the degree of environmental predictability in rotifers.</title>
        <authorList>
            <person name="Franch-Gras L."/>
            <person name="Hahn C."/>
            <person name="Garcia-Roger E.M."/>
            <person name="Carmona M.J."/>
            <person name="Serra M."/>
            <person name="Gomez A."/>
        </authorList>
    </citation>
    <scope>NUCLEOTIDE SEQUENCE [LARGE SCALE GENOMIC DNA]</scope>
    <source>
        <strain evidence="1">HYR1</strain>
    </source>
</reference>
<dbReference type="EMBL" id="REGN01012466">
    <property type="protein sequence ID" value="RMZ95332.1"/>
    <property type="molecule type" value="Genomic_DNA"/>
</dbReference>
<organism evidence="1 2">
    <name type="scientific">Brachionus plicatilis</name>
    <name type="common">Marine rotifer</name>
    <name type="synonym">Brachionus muelleri</name>
    <dbReference type="NCBI Taxonomy" id="10195"/>
    <lineage>
        <taxon>Eukaryota</taxon>
        <taxon>Metazoa</taxon>
        <taxon>Spiralia</taxon>
        <taxon>Gnathifera</taxon>
        <taxon>Rotifera</taxon>
        <taxon>Eurotatoria</taxon>
        <taxon>Monogononta</taxon>
        <taxon>Pseudotrocha</taxon>
        <taxon>Ploima</taxon>
        <taxon>Brachionidae</taxon>
        <taxon>Brachionus</taxon>
    </lineage>
</organism>
<name>A0A3M7P8E9_BRAPC</name>
<proteinExistence type="predicted"/>
<protein>
    <submittedName>
        <fullName evidence="1">Uncharacterized protein</fullName>
    </submittedName>
</protein>
<keyword evidence="2" id="KW-1185">Reference proteome</keyword>
<gene>
    <name evidence="1" type="ORF">BpHYR1_012924</name>
</gene>